<dbReference type="PANTHER" id="PTHR34961">
    <property type="entry name" value="TRANSMEMBRANE PROTEIN"/>
    <property type="match status" value="1"/>
</dbReference>
<reference evidence="2 3" key="1">
    <citation type="submission" date="2021-05" db="EMBL/GenBank/DDBJ databases">
        <title>Genome Assembly of Synthetic Allotetraploid Brassica napus Reveals Homoeologous Exchanges between Subgenomes.</title>
        <authorList>
            <person name="Davis J.T."/>
        </authorList>
    </citation>
    <scope>NUCLEOTIDE SEQUENCE [LARGE SCALE GENOMIC DNA]</scope>
    <source>
        <strain evidence="3">cv. Da-Ae</strain>
        <tissue evidence="2">Seedling</tissue>
    </source>
</reference>
<dbReference type="EMBL" id="JAGKQM010000009">
    <property type="protein sequence ID" value="KAH0912477.1"/>
    <property type="molecule type" value="Genomic_DNA"/>
</dbReference>
<evidence type="ECO:0000256" key="1">
    <source>
        <dbReference type="SAM" id="MobiDB-lite"/>
    </source>
</evidence>
<feature type="region of interest" description="Disordered" evidence="1">
    <location>
        <begin position="100"/>
        <end position="137"/>
    </location>
</feature>
<name>A0ABQ8C5Y0_BRANA</name>
<organism evidence="2 3">
    <name type="scientific">Brassica napus</name>
    <name type="common">Rape</name>
    <dbReference type="NCBI Taxonomy" id="3708"/>
    <lineage>
        <taxon>Eukaryota</taxon>
        <taxon>Viridiplantae</taxon>
        <taxon>Streptophyta</taxon>
        <taxon>Embryophyta</taxon>
        <taxon>Tracheophyta</taxon>
        <taxon>Spermatophyta</taxon>
        <taxon>Magnoliopsida</taxon>
        <taxon>eudicotyledons</taxon>
        <taxon>Gunneridae</taxon>
        <taxon>Pentapetalae</taxon>
        <taxon>rosids</taxon>
        <taxon>malvids</taxon>
        <taxon>Brassicales</taxon>
        <taxon>Brassicaceae</taxon>
        <taxon>Brassiceae</taxon>
        <taxon>Brassica</taxon>
    </lineage>
</organism>
<keyword evidence="3" id="KW-1185">Reference proteome</keyword>
<dbReference type="InterPro" id="IPR053313">
    <property type="entry name" value="RGF"/>
</dbReference>
<accession>A0ABQ8C5Y0</accession>
<dbReference type="Proteomes" id="UP000824890">
    <property type="component" value="Unassembled WGS sequence"/>
</dbReference>
<gene>
    <name evidence="2" type="ORF">HID58_035798</name>
</gene>
<sequence>MSSAKPCKVFEGLNVETKRKLIEHIISYNDINSFSMAQNNEEIKKLEVPSTNNTKTISSEAPIKHAVGDHGEIIDKNTKDDCRVNRASLVKTSVSSKRVSRTWKVPKYSKKLPRSDQEHPGFNLDYMQPTTHPPHHN</sequence>
<proteinExistence type="predicted"/>
<evidence type="ECO:0000313" key="3">
    <source>
        <dbReference type="Proteomes" id="UP000824890"/>
    </source>
</evidence>
<dbReference type="PANTHER" id="PTHR34961:SF1">
    <property type="entry name" value="ROOT MERISTEM GROWTH FACTOR 10"/>
    <property type="match status" value="1"/>
</dbReference>
<protein>
    <submittedName>
        <fullName evidence="2">Uncharacterized protein</fullName>
    </submittedName>
</protein>
<evidence type="ECO:0000313" key="2">
    <source>
        <dbReference type="EMBL" id="KAH0912477.1"/>
    </source>
</evidence>
<comment type="caution">
    <text evidence="2">The sequence shown here is derived from an EMBL/GenBank/DDBJ whole genome shotgun (WGS) entry which is preliminary data.</text>
</comment>